<keyword evidence="1" id="KW-0812">Transmembrane</keyword>
<dbReference type="Proteomes" id="UP001500880">
    <property type="component" value="Unassembled WGS sequence"/>
</dbReference>
<name>A0ABP3L2F9_9BACI</name>
<reference evidence="3" key="1">
    <citation type="journal article" date="2019" name="Int. J. Syst. Evol. Microbiol.">
        <title>The Global Catalogue of Microorganisms (GCM) 10K type strain sequencing project: providing services to taxonomists for standard genome sequencing and annotation.</title>
        <authorList>
            <consortium name="The Broad Institute Genomics Platform"/>
            <consortium name="The Broad Institute Genome Sequencing Center for Infectious Disease"/>
            <person name="Wu L."/>
            <person name="Ma J."/>
        </authorList>
    </citation>
    <scope>NUCLEOTIDE SEQUENCE [LARGE SCALE GENOMIC DNA]</scope>
    <source>
        <strain evidence="3">JCM 12389</strain>
    </source>
</reference>
<sequence>MFWMSLYIFVGAAVAVLQDDPEYIYEDDTEETICMFKLLFITMIWPVYLLWKLVKKF</sequence>
<gene>
    <name evidence="2" type="ORF">GCM10008986_16560</name>
</gene>
<accession>A0ABP3L2F9</accession>
<feature type="transmembrane region" description="Helical" evidence="1">
    <location>
        <begin position="34"/>
        <end position="51"/>
    </location>
</feature>
<organism evidence="2 3">
    <name type="scientific">Salinibacillus aidingensis</name>
    <dbReference type="NCBI Taxonomy" id="237684"/>
    <lineage>
        <taxon>Bacteria</taxon>
        <taxon>Bacillati</taxon>
        <taxon>Bacillota</taxon>
        <taxon>Bacilli</taxon>
        <taxon>Bacillales</taxon>
        <taxon>Bacillaceae</taxon>
        <taxon>Salinibacillus</taxon>
    </lineage>
</organism>
<dbReference type="EMBL" id="BAAADO010000003">
    <property type="protein sequence ID" value="GAA0491176.1"/>
    <property type="molecule type" value="Genomic_DNA"/>
</dbReference>
<comment type="caution">
    <text evidence="2">The sequence shown here is derived from an EMBL/GenBank/DDBJ whole genome shotgun (WGS) entry which is preliminary data.</text>
</comment>
<evidence type="ECO:0000313" key="2">
    <source>
        <dbReference type="EMBL" id="GAA0491176.1"/>
    </source>
</evidence>
<evidence type="ECO:0008006" key="4">
    <source>
        <dbReference type="Google" id="ProtNLM"/>
    </source>
</evidence>
<evidence type="ECO:0000313" key="3">
    <source>
        <dbReference type="Proteomes" id="UP001500880"/>
    </source>
</evidence>
<keyword evidence="3" id="KW-1185">Reference proteome</keyword>
<evidence type="ECO:0000256" key="1">
    <source>
        <dbReference type="SAM" id="Phobius"/>
    </source>
</evidence>
<protein>
    <recommendedName>
        <fullName evidence="4">TMhelix containing protein</fullName>
    </recommendedName>
</protein>
<keyword evidence="1" id="KW-0472">Membrane</keyword>
<proteinExistence type="predicted"/>
<keyword evidence="1" id="KW-1133">Transmembrane helix</keyword>
<dbReference type="RefSeq" id="WP_343839695.1">
    <property type="nucleotide sequence ID" value="NZ_BAAADO010000003.1"/>
</dbReference>